<evidence type="ECO:0000313" key="16">
    <source>
        <dbReference type="EMBL" id="MXP26379.1"/>
    </source>
</evidence>
<dbReference type="InterPro" id="IPR036942">
    <property type="entry name" value="Beta-barrel_TonB_sf"/>
</dbReference>
<keyword evidence="17" id="KW-1185">Reference proteome</keyword>
<evidence type="ECO:0000256" key="1">
    <source>
        <dbReference type="ARBA" id="ARBA00004571"/>
    </source>
</evidence>
<keyword evidence="4" id="KW-0410">Iron transport</keyword>
<keyword evidence="7" id="KW-0406">Ion transport</keyword>
<keyword evidence="3 11" id="KW-1134">Transmembrane beta strand</keyword>
<keyword evidence="2 11" id="KW-0813">Transport</keyword>
<dbReference type="InterPro" id="IPR039426">
    <property type="entry name" value="TonB-dep_rcpt-like"/>
</dbReference>
<comment type="similarity">
    <text evidence="11 12">Belongs to the TonB-dependent receptor family.</text>
</comment>
<dbReference type="Pfam" id="PF07715">
    <property type="entry name" value="Plug"/>
    <property type="match status" value="1"/>
</dbReference>
<evidence type="ECO:0000256" key="10">
    <source>
        <dbReference type="ARBA" id="ARBA00023237"/>
    </source>
</evidence>
<keyword evidence="9 11" id="KW-0472">Membrane</keyword>
<comment type="subcellular location">
    <subcellularLocation>
        <location evidence="1 11">Cell outer membrane</location>
        <topology evidence="1 11">Multi-pass membrane protein</topology>
    </subcellularLocation>
</comment>
<evidence type="ECO:0000256" key="2">
    <source>
        <dbReference type="ARBA" id="ARBA00022448"/>
    </source>
</evidence>
<evidence type="ECO:0000259" key="15">
    <source>
        <dbReference type="Pfam" id="PF07715"/>
    </source>
</evidence>
<organism evidence="16 17">
    <name type="scientific">Altericroceibacterium indicum</name>
    <dbReference type="NCBI Taxonomy" id="374177"/>
    <lineage>
        <taxon>Bacteria</taxon>
        <taxon>Pseudomonadati</taxon>
        <taxon>Pseudomonadota</taxon>
        <taxon>Alphaproteobacteria</taxon>
        <taxon>Sphingomonadales</taxon>
        <taxon>Erythrobacteraceae</taxon>
        <taxon>Altericroceibacterium</taxon>
    </lineage>
</organism>
<accession>A0A845AAL1</accession>
<dbReference type="Gene3D" id="2.40.170.20">
    <property type="entry name" value="TonB-dependent receptor, beta-barrel domain"/>
    <property type="match status" value="2"/>
</dbReference>
<proteinExistence type="inferred from homology"/>
<keyword evidence="10 11" id="KW-0998">Cell outer membrane</keyword>
<keyword evidence="6" id="KW-0408">Iron</keyword>
<dbReference type="PANTHER" id="PTHR32552:SF81">
    <property type="entry name" value="TONB-DEPENDENT OUTER MEMBRANE RECEPTOR"/>
    <property type="match status" value="1"/>
</dbReference>
<reference evidence="16 17" key="1">
    <citation type="submission" date="2019-12" db="EMBL/GenBank/DDBJ databases">
        <title>Genomic-based taxomic classification of the family Erythrobacteraceae.</title>
        <authorList>
            <person name="Xu L."/>
        </authorList>
    </citation>
    <scope>NUCLEOTIDE SEQUENCE [LARGE SCALE GENOMIC DNA]</scope>
    <source>
        <strain evidence="16 17">DSM 18604</strain>
    </source>
</reference>
<keyword evidence="8 12" id="KW-0798">TonB box</keyword>
<comment type="caution">
    <text evidence="16">The sequence shown here is derived from an EMBL/GenBank/DDBJ whole genome shotgun (WGS) entry which is preliminary data.</text>
</comment>
<evidence type="ECO:0000256" key="8">
    <source>
        <dbReference type="ARBA" id="ARBA00023077"/>
    </source>
</evidence>
<dbReference type="InterPro" id="IPR000531">
    <property type="entry name" value="Beta-barrel_TonB"/>
</dbReference>
<dbReference type="RefSeq" id="WP_160739560.1">
    <property type="nucleotide sequence ID" value="NZ_WTYQ01000003.1"/>
</dbReference>
<dbReference type="CDD" id="cd01347">
    <property type="entry name" value="ligand_gated_channel"/>
    <property type="match status" value="1"/>
</dbReference>
<evidence type="ECO:0000256" key="13">
    <source>
        <dbReference type="SAM" id="SignalP"/>
    </source>
</evidence>
<dbReference type="PANTHER" id="PTHR32552">
    <property type="entry name" value="FERRICHROME IRON RECEPTOR-RELATED"/>
    <property type="match status" value="1"/>
</dbReference>
<dbReference type="Pfam" id="PF00593">
    <property type="entry name" value="TonB_dep_Rec_b-barrel"/>
    <property type="match status" value="1"/>
</dbReference>
<dbReference type="Proteomes" id="UP000460561">
    <property type="component" value="Unassembled WGS sequence"/>
</dbReference>
<evidence type="ECO:0000313" key="17">
    <source>
        <dbReference type="Proteomes" id="UP000460561"/>
    </source>
</evidence>
<evidence type="ECO:0000256" key="12">
    <source>
        <dbReference type="RuleBase" id="RU003357"/>
    </source>
</evidence>
<dbReference type="InterPro" id="IPR012910">
    <property type="entry name" value="Plug_dom"/>
</dbReference>
<keyword evidence="5 11" id="KW-0812">Transmembrane</keyword>
<evidence type="ECO:0000256" key="3">
    <source>
        <dbReference type="ARBA" id="ARBA00022452"/>
    </source>
</evidence>
<dbReference type="GO" id="GO:0006826">
    <property type="term" value="P:iron ion transport"/>
    <property type="evidence" value="ECO:0007669"/>
    <property type="project" value="UniProtKB-KW"/>
</dbReference>
<feature type="signal peptide" evidence="13">
    <location>
        <begin position="1"/>
        <end position="24"/>
    </location>
</feature>
<sequence length="833" mass="90700">MNIQALGFVSFCALATGLATPAYAQDTTTTPVEGNATGTGARNTEIVVTAEFRDANLQDTPIAITAVNAEMLEARGQTDIAEVAGQAPNVTLKQQSQYGGSGMVAFIRGVGQTDFNYALEPGVGVYIDDVYFPTLTGSLLDLTDLERVEVLRGPQGTLAGKNSIGGAIKLFTRKPDGSGRGMIQATYGSFNQLEARGFADFGLTNNLFARLAATTKHRDGYVTQLDYGKTHPDSNVPVGPGTTEKLGTLGDIAYSGARLSLRWLPSSDVEVNVSGDYTHDRSSSGAGTLRYVSPTAPYTTPDGIPFLRGKDGTAVPYDCRFVPTGPYSCDTLSGSGYNPRYITYENFIDNKEPTSQAPFKPVAFDPIQHFNGWGIQGTVDWTISDQFQLKSISSYRGYDTTWATAVDGSPVGSQQLKQHLDFKSYSQELRLNGSVFNNFLDFTLGGFYFHQDGSLTARVDLNYAGLDFIHGPDTTPATSKAAFLNGTFHLTPAWSISAGVRYSDDKKTYTYRRSDPDGHVPDKPCAFFSNPSLGSPTSIGNEPNCLLVGLNNAKGKFKGSRWDYRLVSDYRFSDAFLAYASVSTGYKGGGVNPRPYFGPDTGECSDLPAGVIRPCNQIKSFEPETITTYEVGFKADLFDRRLRINSAAFFNKYDNIILTLSACPGSPCLLPANIGKADVKGFETEITAFPIDGLSLDGSLSYLDFQYKDTGDSGVPLDNVTPYTPEWTYSFGVQYDWELSAGTITGRVDGSYQSKIFTEPLNDVLNTIDSYFIANGRLAFTAPDKDWQVSLEVKNIFNKYYFLTLYDQHLSSGTVSGQPSLPRTWSVSVRRNF</sequence>
<feature type="domain" description="TonB-dependent receptor plug" evidence="15">
    <location>
        <begin position="57"/>
        <end position="167"/>
    </location>
</feature>
<evidence type="ECO:0000259" key="14">
    <source>
        <dbReference type="Pfam" id="PF00593"/>
    </source>
</evidence>
<dbReference type="SUPFAM" id="SSF56935">
    <property type="entry name" value="Porins"/>
    <property type="match status" value="1"/>
</dbReference>
<keyword evidence="13" id="KW-0732">Signal</keyword>
<evidence type="ECO:0000256" key="5">
    <source>
        <dbReference type="ARBA" id="ARBA00022692"/>
    </source>
</evidence>
<evidence type="ECO:0000256" key="11">
    <source>
        <dbReference type="PROSITE-ProRule" id="PRU01360"/>
    </source>
</evidence>
<dbReference type="AlphaFoldDB" id="A0A845AAL1"/>
<dbReference type="PROSITE" id="PS52016">
    <property type="entry name" value="TONB_DEPENDENT_REC_3"/>
    <property type="match status" value="1"/>
</dbReference>
<evidence type="ECO:0000256" key="6">
    <source>
        <dbReference type="ARBA" id="ARBA00023004"/>
    </source>
</evidence>
<feature type="chain" id="PRO_5032873471" evidence="13">
    <location>
        <begin position="25"/>
        <end position="833"/>
    </location>
</feature>
<feature type="domain" description="TonB-dependent receptor-like beta-barrel" evidence="14">
    <location>
        <begin position="355"/>
        <end position="796"/>
    </location>
</feature>
<evidence type="ECO:0000256" key="4">
    <source>
        <dbReference type="ARBA" id="ARBA00022496"/>
    </source>
</evidence>
<evidence type="ECO:0000256" key="7">
    <source>
        <dbReference type="ARBA" id="ARBA00023065"/>
    </source>
</evidence>
<gene>
    <name evidence="16" type="ORF">GRI39_10055</name>
</gene>
<name>A0A845AAL1_9SPHN</name>
<keyword evidence="16" id="KW-0675">Receptor</keyword>
<evidence type="ECO:0000256" key="9">
    <source>
        <dbReference type="ARBA" id="ARBA00023136"/>
    </source>
</evidence>
<dbReference type="EMBL" id="WTYQ01000003">
    <property type="protein sequence ID" value="MXP26379.1"/>
    <property type="molecule type" value="Genomic_DNA"/>
</dbReference>
<dbReference type="OrthoDB" id="7313036at2"/>
<protein>
    <submittedName>
        <fullName evidence="16">TonB-dependent receptor</fullName>
    </submittedName>
</protein>
<dbReference type="GO" id="GO:0009279">
    <property type="term" value="C:cell outer membrane"/>
    <property type="evidence" value="ECO:0007669"/>
    <property type="project" value="UniProtKB-SubCell"/>
</dbReference>